<evidence type="ECO:0000256" key="4">
    <source>
        <dbReference type="ARBA" id="ARBA00022722"/>
    </source>
</evidence>
<keyword evidence="10" id="KW-0862">Zinc</keyword>
<evidence type="ECO:0000256" key="19">
    <source>
        <dbReference type="PROSITE-ProRule" id="PRU01256"/>
    </source>
</evidence>
<evidence type="ECO:0000256" key="13">
    <source>
        <dbReference type="ARBA" id="ARBA00023054"/>
    </source>
</evidence>
<keyword evidence="11" id="KW-0269">Exonuclease</keyword>
<dbReference type="Pfam" id="PF21170">
    <property type="entry name" value="FAN1_TPR"/>
    <property type="match status" value="1"/>
</dbReference>
<keyword evidence="12 20" id="KW-0460">Magnesium</keyword>
<evidence type="ECO:0000256" key="5">
    <source>
        <dbReference type="ARBA" id="ARBA00022723"/>
    </source>
</evidence>
<dbReference type="InterPro" id="IPR049132">
    <property type="entry name" value="FAN1-like_euk"/>
</dbReference>
<dbReference type="InterPro" id="IPR049126">
    <property type="entry name" value="FAN1-like_TPR"/>
</dbReference>
<dbReference type="GO" id="GO:0008409">
    <property type="term" value="F:5'-3' exonuclease activity"/>
    <property type="evidence" value="ECO:0007669"/>
    <property type="project" value="TreeGrafter"/>
</dbReference>
<evidence type="ECO:0000256" key="10">
    <source>
        <dbReference type="ARBA" id="ARBA00022833"/>
    </source>
</evidence>
<feature type="region of interest" description="Disordered" evidence="21">
    <location>
        <begin position="98"/>
        <end position="125"/>
    </location>
</feature>
<organism evidence="23 24">
    <name type="scientific">Rousettus aegyptiacus</name>
    <name type="common">Egyptian fruit bat</name>
    <name type="synonym">Pteropus aegyptiacus</name>
    <dbReference type="NCBI Taxonomy" id="9407"/>
    <lineage>
        <taxon>Eukaryota</taxon>
        <taxon>Metazoa</taxon>
        <taxon>Chordata</taxon>
        <taxon>Craniata</taxon>
        <taxon>Vertebrata</taxon>
        <taxon>Euteleostomi</taxon>
        <taxon>Mammalia</taxon>
        <taxon>Eutheria</taxon>
        <taxon>Laurasiatheria</taxon>
        <taxon>Chiroptera</taxon>
        <taxon>Yinpterochiroptera</taxon>
        <taxon>Pteropodoidea</taxon>
        <taxon>Pteropodidae</taxon>
        <taxon>Rousettinae</taxon>
        <taxon>Rousettus</taxon>
    </lineage>
</organism>
<keyword evidence="4 20" id="KW-0540">Nuclease</keyword>
<dbReference type="GO" id="GO:0004528">
    <property type="term" value="F:phosphodiesterase I activity"/>
    <property type="evidence" value="ECO:0007669"/>
    <property type="project" value="UniProtKB-EC"/>
</dbReference>
<dbReference type="EC" id="3.1.4.1" evidence="20"/>
<dbReference type="Gene3D" id="3.40.1350.10">
    <property type="match status" value="1"/>
</dbReference>
<comment type="function">
    <text evidence="17">Nuclease required for the repair of DNA interstrand cross-links (ICL) recruited at sites of DNA damage by monoubiquitinated FANCD2. Specifically involved in repair of ICL-induced DNA breaks by being required for efficient homologous recombination, probably in the resolution of homologous recombination intermediates. Not involved in DNA double-strand breaks resection. Acts as a 5'-3' exonuclease that anchors at a cut end of DNA and cleaves DNA successively at every third nucleotide, allowing to excise an ICL from one strand through flanking incisions. Probably keeps excising with 3'-flap annealing until it reaches and unhooks the ICL. Acts at sites that have a 5'-terminal phosphate anchor at a nick or a 1- or 2-nucleotide flap and is augmented by a 3' flap. Also has endonuclease activity toward 5'-flaps.</text>
</comment>
<evidence type="ECO:0000256" key="9">
    <source>
        <dbReference type="ARBA" id="ARBA00022801"/>
    </source>
</evidence>
<name>A0A7J8CG30_ROUAE</name>
<dbReference type="GO" id="GO:0008270">
    <property type="term" value="F:zinc ion binding"/>
    <property type="evidence" value="ECO:0007669"/>
    <property type="project" value="UniProtKB-KW"/>
</dbReference>
<dbReference type="Pfam" id="PF08774">
    <property type="entry name" value="VRR_NUC"/>
    <property type="match status" value="1"/>
</dbReference>
<dbReference type="SMART" id="SM00734">
    <property type="entry name" value="ZnF_Rad18"/>
    <property type="match status" value="1"/>
</dbReference>
<dbReference type="GO" id="GO:0070336">
    <property type="term" value="F:flap-structured DNA binding"/>
    <property type="evidence" value="ECO:0007669"/>
    <property type="project" value="TreeGrafter"/>
</dbReference>
<dbReference type="PANTHER" id="PTHR15749">
    <property type="entry name" value="FANCONI-ASSOCIATED NUCLEASE 1"/>
    <property type="match status" value="1"/>
</dbReference>
<accession>A0A7J8CG30</accession>
<sequence>MPEGKSPAKKRPRRSLSSRGSSAEAAKSIVLCFSNAPPARLACPVCSKMVRRYDLNRHLDDLCAGGGGATRVPGPGGPAGSLVFAADSTHVAVEDATAEKRSPSKTNLAPGLGDPAKAGGEARTSPYFKSQGDLPCEAQGAPRPRHVEVIPLGSLSSKLSRRHAKAARAVDEPEDVAGHSRRSAPAAAVGAAGGGAEGADEDRDLSSSQKENLFAWGSPQQQSGPERAVQGSTMMTMTMMTAGSLKAPQERGRAALTPARSGNAPGPASPGLTLGTRLQATAEDSPAEQEGGEGAGHGMQGGEAGSRAEGHTTVAAQAGAQAASEGEATSHSRRRDASTCSSVHAPAPGPDSDAGAEVARGAAPEQAPSGGPAGVAAPGHPYYLRSFLLVLDAVFGDEDDRKLFDEHERGIVTKFYQLSESGQKLYVRLFQRKCSWIKLKKLEYEEIAADLAPVVAELEAAGFLQTEAELQELQEVLDLLSAPELKALGRTFHVAGPGGQRQRLVDALLRLARQPSVCPRGQGQPGVGAVILKRAKDVAGLALRVHGGPRAVFSRALLLFDLSEAPEEDGGRDPLSAVLLAGLGRVAFPRYTVCRAARIFQDRDDLIRYAEATQVLSDVCAAMAGGSWRLAHELCQRARGAWRGLQGHAALRHHAGLPAFLRRFTAGWVYTRVSSRAVDVLQRLRMYEEAVQELQDLLSQKVYCPDSRGRWWDRLALNLHQHLKRPEQAARCIAEGLADPEVRTGHRLSLYQRAMRLRESPSCHGVRHLLLQLPEETVDDVKHVTISGRLCPQHGMGKSVFVLEAGGPAPATALCSVEELALDHYRRGGFDQGIHGEASTFTTLYGLLLWDVIFMDGVPDAFRNAYQALPLDLCTDSFFASRRLAIEARLQQIQQAPAESLQAWVAATWQAQHGRAAPIVSWERFASLQQAQDLVSCLGGRILGGVCRRLAMDFRHCRGGLPDLVVWSSRNRRCKLVEVKGPGDRLSPKQMTWLHELQKLGADVEVCHVAAVGAKSRGQD</sequence>
<evidence type="ECO:0000256" key="8">
    <source>
        <dbReference type="ARBA" id="ARBA00022771"/>
    </source>
</evidence>
<evidence type="ECO:0000256" key="15">
    <source>
        <dbReference type="ARBA" id="ARBA00023211"/>
    </source>
</evidence>
<dbReference type="InterPro" id="IPR049138">
    <property type="entry name" value="Fan1_SAP_met"/>
</dbReference>
<dbReference type="GO" id="GO:0017108">
    <property type="term" value="F:5'-flap endonuclease activity"/>
    <property type="evidence" value="ECO:0007669"/>
    <property type="project" value="TreeGrafter"/>
</dbReference>
<dbReference type="OrthoDB" id="76364at2759"/>
<evidence type="ECO:0000256" key="2">
    <source>
        <dbReference type="ARBA" id="ARBA00004123"/>
    </source>
</evidence>
<keyword evidence="14 19" id="KW-0234">DNA repair</keyword>
<dbReference type="PANTHER" id="PTHR15749:SF4">
    <property type="entry name" value="FANCONI-ASSOCIATED NUCLEASE 1"/>
    <property type="match status" value="1"/>
</dbReference>
<dbReference type="CDD" id="cd22326">
    <property type="entry name" value="FAN1-like"/>
    <property type="match status" value="1"/>
</dbReference>
<keyword evidence="6" id="KW-0255">Endonuclease</keyword>
<evidence type="ECO:0000256" key="11">
    <source>
        <dbReference type="ARBA" id="ARBA00022839"/>
    </source>
</evidence>
<feature type="compositionally biased region" description="Low complexity" evidence="21">
    <location>
        <begin position="315"/>
        <end position="327"/>
    </location>
</feature>
<comment type="subunit">
    <text evidence="18">Interacts with FANCD2 (when monoubiquitinated). Interacts with FANCI, MLH1, MLH3 and PMS2.</text>
</comment>
<evidence type="ECO:0000313" key="24">
    <source>
        <dbReference type="Proteomes" id="UP000593571"/>
    </source>
</evidence>
<evidence type="ECO:0000313" key="23">
    <source>
        <dbReference type="EMBL" id="KAF6409787.1"/>
    </source>
</evidence>
<keyword evidence="16 20" id="KW-0539">Nucleus</keyword>
<comment type="catalytic activity">
    <reaction evidence="1 20">
        <text>Hydrolytically removes 5'-nucleotides successively from the 3'-hydroxy termini of 3'-hydroxy-terminated oligonucleotides.</text>
        <dbReference type="EC" id="3.1.4.1"/>
    </reaction>
</comment>
<dbReference type="GO" id="GO:0036297">
    <property type="term" value="P:interstrand cross-link repair"/>
    <property type="evidence" value="ECO:0007669"/>
    <property type="project" value="InterPro"/>
</dbReference>
<evidence type="ECO:0000256" key="3">
    <source>
        <dbReference type="ARBA" id="ARBA00005533"/>
    </source>
</evidence>
<dbReference type="GO" id="GO:0005634">
    <property type="term" value="C:nucleus"/>
    <property type="evidence" value="ECO:0007669"/>
    <property type="project" value="UniProtKB-SubCell"/>
</dbReference>
<comment type="cofactor">
    <cofactor evidence="20">
        <name>Mg(2+)</name>
        <dbReference type="ChEBI" id="CHEBI:18420"/>
    </cofactor>
    <cofactor evidence="20">
        <name>Mn(2+)</name>
        <dbReference type="ChEBI" id="CHEBI:29035"/>
    </cofactor>
</comment>
<proteinExistence type="inferred from homology"/>
<evidence type="ECO:0000256" key="12">
    <source>
        <dbReference type="ARBA" id="ARBA00022842"/>
    </source>
</evidence>
<comment type="similarity">
    <text evidence="3 20">Belongs to the FAN1 family.</text>
</comment>
<feature type="compositionally biased region" description="Basic residues" evidence="21">
    <location>
        <begin position="7"/>
        <end position="16"/>
    </location>
</feature>
<gene>
    <name evidence="23" type="ORF">HJG63_004943</name>
</gene>
<dbReference type="FunFam" id="3.40.1350.10:FF:000004">
    <property type="entry name" value="Fanconi-associated nuclease"/>
    <property type="match status" value="1"/>
</dbReference>
<dbReference type="InterPro" id="IPR014883">
    <property type="entry name" value="VRR_NUC"/>
</dbReference>
<keyword evidence="15 20" id="KW-0464">Manganese</keyword>
<comment type="function">
    <text evidence="20">Nuclease required for the repair of DNA interstrand cross-links (ICL). Acts as a 5'-3' exonuclease that anchors at a cut end of DNA and cleaves DNA successively at every third nucleotide, allowing to excise an ICL from one strand through flanking incisions.</text>
</comment>
<feature type="compositionally biased region" description="Gly residues" evidence="21">
    <location>
        <begin position="292"/>
        <end position="304"/>
    </location>
</feature>
<dbReference type="PROSITE" id="PS51908">
    <property type="entry name" value="ZF_UBZ4"/>
    <property type="match status" value="1"/>
</dbReference>
<dbReference type="InterPro" id="IPR033315">
    <property type="entry name" value="Fan1-like"/>
</dbReference>
<evidence type="ECO:0000256" key="20">
    <source>
        <dbReference type="RuleBase" id="RU365033"/>
    </source>
</evidence>
<evidence type="ECO:0000256" key="18">
    <source>
        <dbReference type="ARBA" id="ARBA00064222"/>
    </source>
</evidence>
<comment type="caution">
    <text evidence="23">The sequence shown here is derived from an EMBL/GenBank/DDBJ whole genome shotgun (WGS) entry which is preliminary data.</text>
</comment>
<dbReference type="Proteomes" id="UP000593571">
    <property type="component" value="Unassembled WGS sequence"/>
</dbReference>
<feature type="region of interest" description="Disordered" evidence="21">
    <location>
        <begin position="1"/>
        <end position="21"/>
    </location>
</feature>
<feature type="domain" description="UBZ4-type" evidence="22">
    <location>
        <begin position="40"/>
        <end position="68"/>
    </location>
</feature>
<evidence type="ECO:0000256" key="14">
    <source>
        <dbReference type="ARBA" id="ARBA00023204"/>
    </source>
</evidence>
<keyword evidence="8 19" id="KW-0863">Zinc-finger</keyword>
<dbReference type="SMART" id="SM00990">
    <property type="entry name" value="VRR_NUC"/>
    <property type="match status" value="1"/>
</dbReference>
<evidence type="ECO:0000259" key="22">
    <source>
        <dbReference type="PROSITE" id="PS51908"/>
    </source>
</evidence>
<keyword evidence="7 19" id="KW-0227">DNA damage</keyword>
<dbReference type="Pfam" id="PF21315">
    <property type="entry name" value="FAN1_HTH"/>
    <property type="match status" value="1"/>
</dbReference>
<comment type="subcellular location">
    <subcellularLocation>
        <location evidence="2 20">Nucleus</location>
    </subcellularLocation>
</comment>
<evidence type="ECO:0000256" key="7">
    <source>
        <dbReference type="ARBA" id="ARBA00022763"/>
    </source>
</evidence>
<reference evidence="23 24" key="1">
    <citation type="journal article" date="2020" name="Nature">
        <title>Six reference-quality genomes reveal evolution of bat adaptations.</title>
        <authorList>
            <person name="Jebb D."/>
            <person name="Huang Z."/>
            <person name="Pippel M."/>
            <person name="Hughes G.M."/>
            <person name="Lavrichenko K."/>
            <person name="Devanna P."/>
            <person name="Winkler S."/>
            <person name="Jermiin L.S."/>
            <person name="Skirmuntt E.C."/>
            <person name="Katzourakis A."/>
            <person name="Burkitt-Gray L."/>
            <person name="Ray D.A."/>
            <person name="Sullivan K.A.M."/>
            <person name="Roscito J.G."/>
            <person name="Kirilenko B.M."/>
            <person name="Davalos L.M."/>
            <person name="Corthals A.P."/>
            <person name="Power M.L."/>
            <person name="Jones G."/>
            <person name="Ransome R.D."/>
            <person name="Dechmann D.K.N."/>
            <person name="Locatelli A.G."/>
            <person name="Puechmaille S.J."/>
            <person name="Fedrigo O."/>
            <person name="Jarvis E.D."/>
            <person name="Hiller M."/>
            <person name="Vernes S.C."/>
            <person name="Myers E.W."/>
            <person name="Teeling E.C."/>
        </authorList>
    </citation>
    <scope>NUCLEOTIDE SEQUENCE [LARGE SCALE GENOMIC DNA]</scope>
    <source>
        <strain evidence="23">MRouAeg1</strain>
        <tissue evidence="23">Muscle</tissue>
    </source>
</reference>
<keyword evidence="13" id="KW-0175">Coiled coil</keyword>
<dbReference type="Pfam" id="PF21169">
    <property type="entry name" value="Fan1_SAP"/>
    <property type="match status" value="1"/>
</dbReference>
<feature type="region of interest" description="Disordered" evidence="21">
    <location>
        <begin position="245"/>
        <end position="374"/>
    </location>
</feature>
<evidence type="ECO:0000256" key="21">
    <source>
        <dbReference type="SAM" id="MobiDB-lite"/>
    </source>
</evidence>
<feature type="region of interest" description="Disordered" evidence="21">
    <location>
        <begin position="152"/>
        <end position="209"/>
    </location>
</feature>
<dbReference type="InterPro" id="IPR011856">
    <property type="entry name" value="tRNA_endonuc-like_dom_sf"/>
</dbReference>
<evidence type="ECO:0000256" key="6">
    <source>
        <dbReference type="ARBA" id="ARBA00022759"/>
    </source>
</evidence>
<dbReference type="EMBL" id="JACASE010000014">
    <property type="protein sequence ID" value="KAF6409787.1"/>
    <property type="molecule type" value="Genomic_DNA"/>
</dbReference>
<evidence type="ECO:0000256" key="17">
    <source>
        <dbReference type="ARBA" id="ARBA00056226"/>
    </source>
</evidence>
<dbReference type="InterPro" id="IPR049125">
    <property type="entry name" value="FAN1-like_WH"/>
</dbReference>
<evidence type="ECO:0000256" key="16">
    <source>
        <dbReference type="ARBA" id="ARBA00023242"/>
    </source>
</evidence>
<dbReference type="InterPro" id="IPR006642">
    <property type="entry name" value="Rad18_UBZ4"/>
</dbReference>
<keyword evidence="9 20" id="KW-0378">Hydrolase</keyword>
<protein>
    <recommendedName>
        <fullName evidence="20">Fanconi-associated nuclease</fullName>
        <ecNumber evidence="20">3.1.4.1</ecNumber>
    </recommendedName>
</protein>
<evidence type="ECO:0000256" key="1">
    <source>
        <dbReference type="ARBA" id="ARBA00000983"/>
    </source>
</evidence>
<keyword evidence="5 20" id="KW-0479">Metal-binding</keyword>
<dbReference type="AlphaFoldDB" id="A0A7J8CG30"/>
<keyword evidence="24" id="KW-1185">Reference proteome</keyword>